<reference evidence="4 5" key="1">
    <citation type="journal article" date="2024" name="Nat. Commun.">
        <title>Phylogenomics reveals the evolutionary origins of lichenization in chlorophyte algae.</title>
        <authorList>
            <person name="Puginier C."/>
            <person name="Libourel C."/>
            <person name="Otte J."/>
            <person name="Skaloud P."/>
            <person name="Haon M."/>
            <person name="Grisel S."/>
            <person name="Petersen M."/>
            <person name="Berrin J.G."/>
            <person name="Delaux P.M."/>
            <person name="Dal Grande F."/>
            <person name="Keller J."/>
        </authorList>
    </citation>
    <scope>NUCLEOTIDE SEQUENCE [LARGE SCALE GENOMIC DNA]</scope>
    <source>
        <strain evidence="4 5">SAG 2145</strain>
    </source>
</reference>
<evidence type="ECO:0000313" key="4">
    <source>
        <dbReference type="EMBL" id="KAK9836500.1"/>
    </source>
</evidence>
<dbReference type="PANTHER" id="PTHR10302:SF0">
    <property type="entry name" value="SINGLE-STRANDED DNA-BINDING PROTEIN, MITOCHONDRIAL"/>
    <property type="match status" value="1"/>
</dbReference>
<dbReference type="InterPro" id="IPR011344">
    <property type="entry name" value="ssDNA-bd"/>
</dbReference>
<dbReference type="GO" id="GO:0042645">
    <property type="term" value="C:mitochondrial nucleoid"/>
    <property type="evidence" value="ECO:0007669"/>
    <property type="project" value="TreeGrafter"/>
</dbReference>
<accession>A0AAW1RS57</accession>
<evidence type="ECO:0008006" key="6">
    <source>
        <dbReference type="Google" id="ProtNLM"/>
    </source>
</evidence>
<dbReference type="SUPFAM" id="SSF50249">
    <property type="entry name" value="Nucleic acid-binding proteins"/>
    <property type="match status" value="1"/>
</dbReference>
<dbReference type="NCBIfam" id="TIGR00621">
    <property type="entry name" value="ssb"/>
    <property type="match status" value="1"/>
</dbReference>
<keyword evidence="5" id="KW-1185">Reference proteome</keyword>
<protein>
    <recommendedName>
        <fullName evidence="6">Single-stranded DNA-binding protein</fullName>
    </recommendedName>
</protein>
<dbReference type="CDD" id="cd04496">
    <property type="entry name" value="SSB_OBF"/>
    <property type="match status" value="1"/>
</dbReference>
<name>A0AAW1RS57_9CHLO</name>
<evidence type="ECO:0000256" key="2">
    <source>
        <dbReference type="PROSITE-ProRule" id="PRU00252"/>
    </source>
</evidence>
<dbReference type="PANTHER" id="PTHR10302">
    <property type="entry name" value="SINGLE-STRANDED DNA-BINDING PROTEIN"/>
    <property type="match status" value="1"/>
</dbReference>
<dbReference type="GO" id="GO:0006264">
    <property type="term" value="P:mitochondrial DNA replication"/>
    <property type="evidence" value="ECO:0007669"/>
    <property type="project" value="TreeGrafter"/>
</dbReference>
<feature type="region of interest" description="Disordered" evidence="3">
    <location>
        <begin position="205"/>
        <end position="232"/>
    </location>
</feature>
<sequence>MHRIFRTMQIWHFPHVRADFASLKATGKSAAPFGATSLRSTATQSRTSRTNIDNAFQTISAALGCEGSEDTRKTQQLRAVTAQAAPTLGYGTQDAVTVGEVDFEAGMRNNIQILGNLGKDVEYKVLASNRLATFTVAIANKTREADWVDVEAWGSLAESASQQLGKGSRVAVQGRLKQEKWAEATGQTRSRLKVVANTINRVRPYGGPRLNDTSYGNQAYAEPSTSAPGIDQTFQDQSYQHMDQEYMPPPQQQYSQPQPAQSFNPNDEKWRVFFQDRSRWWDNRQNKRNPRAPDFKHKDTGDGIWLSSAPQWAQDEVDAPDLGGPAF</sequence>
<feature type="compositionally biased region" description="Polar residues" evidence="3">
    <location>
        <begin position="211"/>
        <end position="232"/>
    </location>
</feature>
<dbReference type="Proteomes" id="UP001438707">
    <property type="component" value="Unassembled WGS sequence"/>
</dbReference>
<dbReference type="Gene3D" id="2.40.50.140">
    <property type="entry name" value="Nucleic acid-binding proteins"/>
    <property type="match status" value="1"/>
</dbReference>
<feature type="compositionally biased region" description="Basic and acidic residues" evidence="3">
    <location>
        <begin position="281"/>
        <end position="301"/>
    </location>
</feature>
<dbReference type="HAMAP" id="MF_00984">
    <property type="entry name" value="SSB"/>
    <property type="match status" value="1"/>
</dbReference>
<evidence type="ECO:0000313" key="5">
    <source>
        <dbReference type="Proteomes" id="UP001438707"/>
    </source>
</evidence>
<dbReference type="InterPro" id="IPR012340">
    <property type="entry name" value="NA-bd_OB-fold"/>
</dbReference>
<dbReference type="GO" id="GO:0003697">
    <property type="term" value="F:single-stranded DNA binding"/>
    <property type="evidence" value="ECO:0007669"/>
    <property type="project" value="InterPro"/>
</dbReference>
<dbReference type="InterPro" id="IPR000424">
    <property type="entry name" value="Primosome_PriB/ssb"/>
</dbReference>
<feature type="region of interest" description="Disordered" evidence="3">
    <location>
        <begin position="281"/>
        <end position="327"/>
    </location>
</feature>
<evidence type="ECO:0000256" key="1">
    <source>
        <dbReference type="ARBA" id="ARBA00023125"/>
    </source>
</evidence>
<evidence type="ECO:0000256" key="3">
    <source>
        <dbReference type="SAM" id="MobiDB-lite"/>
    </source>
</evidence>
<comment type="caution">
    <text evidence="4">The sequence shown here is derived from an EMBL/GenBank/DDBJ whole genome shotgun (WGS) entry which is preliminary data.</text>
</comment>
<dbReference type="PROSITE" id="PS50935">
    <property type="entry name" value="SSB"/>
    <property type="match status" value="1"/>
</dbReference>
<keyword evidence="1 2" id="KW-0238">DNA-binding</keyword>
<proteinExistence type="inferred from homology"/>
<dbReference type="Pfam" id="PF00436">
    <property type="entry name" value="SSB"/>
    <property type="match status" value="1"/>
</dbReference>
<dbReference type="AlphaFoldDB" id="A0AAW1RS57"/>
<gene>
    <name evidence="4" type="ORF">WJX74_001824</name>
</gene>
<feature type="region of interest" description="Disordered" evidence="3">
    <location>
        <begin position="245"/>
        <end position="265"/>
    </location>
</feature>
<organism evidence="4 5">
    <name type="scientific">Apatococcus lobatus</name>
    <dbReference type="NCBI Taxonomy" id="904363"/>
    <lineage>
        <taxon>Eukaryota</taxon>
        <taxon>Viridiplantae</taxon>
        <taxon>Chlorophyta</taxon>
        <taxon>core chlorophytes</taxon>
        <taxon>Trebouxiophyceae</taxon>
        <taxon>Chlorellales</taxon>
        <taxon>Chlorellaceae</taxon>
        <taxon>Apatococcus</taxon>
    </lineage>
</organism>
<dbReference type="EMBL" id="JALJOS010000007">
    <property type="protein sequence ID" value="KAK9836500.1"/>
    <property type="molecule type" value="Genomic_DNA"/>
</dbReference>
<feature type="compositionally biased region" description="Low complexity" evidence="3">
    <location>
        <begin position="252"/>
        <end position="261"/>
    </location>
</feature>